<dbReference type="AlphaFoldDB" id="A0A2T9ZCT1"/>
<feature type="DNA-binding region" description="HMG box" evidence="1">
    <location>
        <begin position="262"/>
        <end position="331"/>
    </location>
</feature>
<dbReference type="Proteomes" id="UP000245609">
    <property type="component" value="Unassembled WGS sequence"/>
</dbReference>
<accession>A0A2T9ZCT1</accession>
<evidence type="ECO:0000259" key="3">
    <source>
        <dbReference type="PROSITE" id="PS50118"/>
    </source>
</evidence>
<feature type="domain" description="HMG box" evidence="3">
    <location>
        <begin position="369"/>
        <end position="418"/>
    </location>
</feature>
<dbReference type="OrthoDB" id="1919336at2759"/>
<comment type="caution">
    <text evidence="4">The sequence shown here is derived from an EMBL/GenBank/DDBJ whole genome shotgun (WGS) entry which is preliminary data.</text>
</comment>
<organism evidence="4 5">
    <name type="scientific">Smittium megazygosporum</name>
    <dbReference type="NCBI Taxonomy" id="133381"/>
    <lineage>
        <taxon>Eukaryota</taxon>
        <taxon>Fungi</taxon>
        <taxon>Fungi incertae sedis</taxon>
        <taxon>Zoopagomycota</taxon>
        <taxon>Kickxellomycotina</taxon>
        <taxon>Harpellomycetes</taxon>
        <taxon>Harpellales</taxon>
        <taxon>Legeriomycetaceae</taxon>
        <taxon>Smittium</taxon>
    </lineage>
</organism>
<dbReference type="GO" id="GO:0005634">
    <property type="term" value="C:nucleus"/>
    <property type="evidence" value="ECO:0007669"/>
    <property type="project" value="UniProtKB-UniRule"/>
</dbReference>
<keyword evidence="5" id="KW-1185">Reference proteome</keyword>
<protein>
    <recommendedName>
        <fullName evidence="3">HMG box domain-containing protein</fullName>
    </recommendedName>
</protein>
<keyword evidence="2" id="KW-0175">Coiled coil</keyword>
<dbReference type="GO" id="GO:0003677">
    <property type="term" value="F:DNA binding"/>
    <property type="evidence" value="ECO:0007669"/>
    <property type="project" value="UniProtKB-UniRule"/>
</dbReference>
<dbReference type="PROSITE" id="PS50118">
    <property type="entry name" value="HMG_BOX_2"/>
    <property type="match status" value="2"/>
</dbReference>
<dbReference type="InterPro" id="IPR009071">
    <property type="entry name" value="HMG_box_dom"/>
</dbReference>
<keyword evidence="1" id="KW-0539">Nucleus</keyword>
<dbReference type="CDD" id="cd00084">
    <property type="entry name" value="HMG-box_SF"/>
    <property type="match status" value="2"/>
</dbReference>
<keyword evidence="1" id="KW-0238">DNA-binding</keyword>
<proteinExistence type="predicted"/>
<feature type="domain" description="HMG box" evidence="3">
    <location>
        <begin position="262"/>
        <end position="331"/>
    </location>
</feature>
<feature type="DNA-binding region" description="HMG box" evidence="1">
    <location>
        <begin position="369"/>
        <end position="418"/>
    </location>
</feature>
<name>A0A2T9ZCT1_9FUNG</name>
<dbReference type="SUPFAM" id="SSF47095">
    <property type="entry name" value="HMG-box"/>
    <property type="match status" value="2"/>
</dbReference>
<dbReference type="SMART" id="SM00398">
    <property type="entry name" value="HMG"/>
    <property type="match status" value="1"/>
</dbReference>
<reference evidence="4 5" key="1">
    <citation type="journal article" date="2018" name="MBio">
        <title>Comparative Genomics Reveals the Core Gene Toolbox for the Fungus-Insect Symbiosis.</title>
        <authorList>
            <person name="Wang Y."/>
            <person name="Stata M."/>
            <person name="Wang W."/>
            <person name="Stajich J.E."/>
            <person name="White M.M."/>
            <person name="Moncalvo J.M."/>
        </authorList>
    </citation>
    <scope>NUCLEOTIDE SEQUENCE [LARGE SCALE GENOMIC DNA]</scope>
    <source>
        <strain evidence="4 5">SC-DP-2</strain>
    </source>
</reference>
<evidence type="ECO:0000256" key="2">
    <source>
        <dbReference type="SAM" id="Coils"/>
    </source>
</evidence>
<evidence type="ECO:0000256" key="1">
    <source>
        <dbReference type="PROSITE-ProRule" id="PRU00267"/>
    </source>
</evidence>
<evidence type="ECO:0000313" key="5">
    <source>
        <dbReference type="Proteomes" id="UP000245609"/>
    </source>
</evidence>
<sequence length="418" mass="48888">MGRLFLYLNTRCCGPIFSSKLPFKSLGHTRISSKKISHLGLWGCRFFQSSSYLAISSLEKLSLSQQGIKSEKKTFDGNLVDNLQNIIENCKKVLVYKHRKSLFSKVEPDHFQAILANFADLKKLELKFRNLKRKETSLKKDIAIKKEAQVRLKKKLSLKKKVQDKKQIEKTRLKKAKLRLKAMKENKKNKEKIIEAKKKSLILEKMKKKRQKEKLVQKEKEFLLETKNLITKRVLAKEKAIKEKLAVQKIIYSRKPVIKPPSIRKRSPFMIFVKEFALESKEKNQDSISSSGVVVHASEKWKSLTADEKALYQIKTEEYNAQQLEIAKTWWETADMNLVKLENRRRRNVNARNRALDKNRVSMLRNPFVKKKLNPYIAFAKELYEKKVLSGNLDNNAKTISKMWNDLSEAQKEKYRSA</sequence>
<dbReference type="Pfam" id="PF00505">
    <property type="entry name" value="HMG_box"/>
    <property type="match status" value="1"/>
</dbReference>
<gene>
    <name evidence="4" type="ORF">BB560_003174</name>
</gene>
<dbReference type="Gene3D" id="1.10.30.10">
    <property type="entry name" value="High mobility group box domain"/>
    <property type="match status" value="2"/>
</dbReference>
<dbReference type="InterPro" id="IPR036910">
    <property type="entry name" value="HMG_box_dom_sf"/>
</dbReference>
<dbReference type="STRING" id="133381.A0A2T9ZCT1"/>
<dbReference type="EMBL" id="MBFS01000491">
    <property type="protein sequence ID" value="PVV02375.1"/>
    <property type="molecule type" value="Genomic_DNA"/>
</dbReference>
<evidence type="ECO:0000313" key="4">
    <source>
        <dbReference type="EMBL" id="PVV02375.1"/>
    </source>
</evidence>
<feature type="coiled-coil region" evidence="2">
    <location>
        <begin position="121"/>
        <end position="200"/>
    </location>
</feature>